<sequence length="74" mass="8484">MFINISNTISVSKHLGHQQNNWICYEPLEGNEQRKKPLWKRQTGLMSANAMHSWLMHQYADQNAAAAFQNIAGI</sequence>
<dbReference type="EMBL" id="JACHGR010000004">
    <property type="protein sequence ID" value="MBB6055515.1"/>
    <property type="molecule type" value="Genomic_DNA"/>
</dbReference>
<gene>
    <name evidence="1" type="ORF">HNR75_001421</name>
</gene>
<dbReference type="AlphaFoldDB" id="A0A841GJL3"/>
<evidence type="ECO:0000313" key="2">
    <source>
        <dbReference type="Proteomes" id="UP000585721"/>
    </source>
</evidence>
<reference evidence="1 2" key="1">
    <citation type="submission" date="2020-08" db="EMBL/GenBank/DDBJ databases">
        <title>Genomic Encyclopedia of Type Strains, Phase IV (KMG-IV): sequencing the most valuable type-strain genomes for metagenomic binning, comparative biology and taxonomic classification.</title>
        <authorList>
            <person name="Goeker M."/>
        </authorList>
    </citation>
    <scope>NUCLEOTIDE SEQUENCE [LARGE SCALE GENOMIC DNA]</scope>
    <source>
        <strain evidence="1 2">DSM 22975</strain>
    </source>
</reference>
<proteinExistence type="predicted"/>
<dbReference type="Proteomes" id="UP000585721">
    <property type="component" value="Unassembled WGS sequence"/>
</dbReference>
<evidence type="ECO:0000313" key="1">
    <source>
        <dbReference type="EMBL" id="MBB6055515.1"/>
    </source>
</evidence>
<protein>
    <submittedName>
        <fullName evidence="1">Uncharacterized protein</fullName>
    </submittedName>
</protein>
<keyword evidence="2" id="KW-1185">Reference proteome</keyword>
<organism evidence="1 2">
    <name type="scientific">Tolumonas osonensis</name>
    <dbReference type="NCBI Taxonomy" id="675874"/>
    <lineage>
        <taxon>Bacteria</taxon>
        <taxon>Pseudomonadati</taxon>
        <taxon>Pseudomonadota</taxon>
        <taxon>Gammaproteobacteria</taxon>
        <taxon>Aeromonadales</taxon>
        <taxon>Aeromonadaceae</taxon>
        <taxon>Tolumonas</taxon>
    </lineage>
</organism>
<dbReference type="RefSeq" id="WP_188026291.1">
    <property type="nucleotide sequence ID" value="NZ_JACHGR010000004.1"/>
</dbReference>
<comment type="caution">
    <text evidence="1">The sequence shown here is derived from an EMBL/GenBank/DDBJ whole genome shotgun (WGS) entry which is preliminary data.</text>
</comment>
<accession>A0A841GJL3</accession>
<name>A0A841GJL3_9GAMM</name>